<dbReference type="EMBL" id="JJRY01000004">
    <property type="protein sequence ID" value="KEF39138.1"/>
    <property type="molecule type" value="Genomic_DNA"/>
</dbReference>
<dbReference type="RefSeq" id="WP_035194572.1">
    <property type="nucleotide sequence ID" value="NZ_JJRY01000004.1"/>
</dbReference>
<gene>
    <name evidence="2" type="ORF">M670_01527</name>
</gene>
<evidence type="ECO:0000259" key="1">
    <source>
        <dbReference type="PROSITE" id="PS51186"/>
    </source>
</evidence>
<accession>A0A072NQJ9</accession>
<keyword evidence="2" id="KW-0012">Acyltransferase</keyword>
<feature type="domain" description="N-acetyltransferase" evidence="1">
    <location>
        <begin position="1"/>
        <end position="157"/>
    </location>
</feature>
<reference evidence="2 3" key="1">
    <citation type="submission" date="2014-04" db="EMBL/GenBank/DDBJ databases">
        <title>Draft genome sequence of Bacillus azotoformans MEV2011, a (co-) denitrifying strain unable to grow in the presence of oxygen.</title>
        <authorList>
            <person name="Nielsen M."/>
            <person name="Schreiber L."/>
            <person name="Finster K."/>
            <person name="Schramm A."/>
        </authorList>
    </citation>
    <scope>NUCLEOTIDE SEQUENCE [LARGE SCALE GENOMIC DNA]</scope>
    <source>
        <strain evidence="2 3">MEV2011</strain>
    </source>
</reference>
<dbReference type="PATRIC" id="fig|1348973.3.peg.1491"/>
<organism evidence="2 3">
    <name type="scientific">Schinkia azotoformans MEV2011</name>
    <dbReference type="NCBI Taxonomy" id="1348973"/>
    <lineage>
        <taxon>Bacteria</taxon>
        <taxon>Bacillati</taxon>
        <taxon>Bacillota</taxon>
        <taxon>Bacilli</taxon>
        <taxon>Bacillales</taxon>
        <taxon>Bacillaceae</taxon>
        <taxon>Calidifontibacillus/Schinkia group</taxon>
        <taxon>Schinkia</taxon>
    </lineage>
</organism>
<dbReference type="PROSITE" id="PS51186">
    <property type="entry name" value="GNAT"/>
    <property type="match status" value="1"/>
</dbReference>
<dbReference type="OrthoDB" id="2611698at2"/>
<proteinExistence type="predicted"/>
<dbReference type="GO" id="GO:0016747">
    <property type="term" value="F:acyltransferase activity, transferring groups other than amino-acyl groups"/>
    <property type="evidence" value="ECO:0007669"/>
    <property type="project" value="InterPro"/>
</dbReference>
<comment type="caution">
    <text evidence="2">The sequence shown here is derived from an EMBL/GenBank/DDBJ whole genome shotgun (WGS) entry which is preliminary data.</text>
</comment>
<dbReference type="InterPro" id="IPR016181">
    <property type="entry name" value="Acyl_CoA_acyltransferase"/>
</dbReference>
<dbReference type="SUPFAM" id="SSF55729">
    <property type="entry name" value="Acyl-CoA N-acyltransferases (Nat)"/>
    <property type="match status" value="1"/>
</dbReference>
<dbReference type="Gene3D" id="3.40.630.30">
    <property type="match status" value="1"/>
</dbReference>
<evidence type="ECO:0000313" key="2">
    <source>
        <dbReference type="EMBL" id="KEF39138.1"/>
    </source>
</evidence>
<name>A0A072NQJ9_SCHAZ</name>
<dbReference type="Pfam" id="PF13673">
    <property type="entry name" value="Acetyltransf_10"/>
    <property type="match status" value="1"/>
</dbReference>
<sequence>MLAGFKYTLDAILSLLKENDLKARYMECEGRFLFRIDEMMCDAGFGCDNVVLDVFFDESEKILFIGLLRFPKEKRRAGLGSKILKKILEYANEHNFTIYLDAWNESQPFWKKYGFKHVYTDKYHFEILGYSGSGLDIFHEWELFKTTKVFKMYLTCHEE</sequence>
<protein>
    <submittedName>
        <fullName evidence="2">Putative acyltransferase</fullName>
    </submittedName>
</protein>
<evidence type="ECO:0000313" key="3">
    <source>
        <dbReference type="Proteomes" id="UP000027936"/>
    </source>
</evidence>
<dbReference type="Proteomes" id="UP000027936">
    <property type="component" value="Unassembled WGS sequence"/>
</dbReference>
<keyword evidence="2" id="KW-0808">Transferase</keyword>
<dbReference type="InterPro" id="IPR000182">
    <property type="entry name" value="GNAT_dom"/>
</dbReference>
<dbReference type="AlphaFoldDB" id="A0A072NQJ9"/>